<reference evidence="2" key="1">
    <citation type="submission" date="2015-04" db="EMBL/GenBank/DDBJ databases">
        <title>Genome sequencing of pathogens of bean.</title>
        <authorList>
            <person name="Harrison J."/>
            <person name="Aritua V."/>
            <person name="Sapp M."/>
            <person name="Smith J."/>
            <person name="Studholme D.J."/>
        </authorList>
    </citation>
    <scope>NUCLEOTIDE SEQUENCE [LARGE SCALE GENOMIC DNA]</scope>
    <source>
        <strain evidence="2">NCPPB 1058</strain>
    </source>
</reference>
<name>A0AB34QAK6_XANCI</name>
<gene>
    <name evidence="1" type="ORF">NY98_07480</name>
</gene>
<evidence type="ECO:0000313" key="2">
    <source>
        <dbReference type="Proteomes" id="UP000030585"/>
    </source>
</evidence>
<organism evidence="1 2">
    <name type="scientific">Xanthomonas citri pv. fuscans</name>
    <dbReference type="NCBI Taxonomy" id="366649"/>
    <lineage>
        <taxon>Bacteria</taxon>
        <taxon>Pseudomonadati</taxon>
        <taxon>Pseudomonadota</taxon>
        <taxon>Gammaproteobacteria</taxon>
        <taxon>Lysobacterales</taxon>
        <taxon>Lysobacteraceae</taxon>
        <taxon>Xanthomonas</taxon>
    </lineage>
</organism>
<comment type="caution">
    <text evidence="1">The sequence shown here is derived from an EMBL/GenBank/DDBJ whole genome shotgun (WGS) entry which is preliminary data.</text>
</comment>
<evidence type="ECO:0000313" key="1">
    <source>
        <dbReference type="EMBL" id="KGU54035.1"/>
    </source>
</evidence>
<accession>A0AB34QAK6</accession>
<dbReference type="Proteomes" id="UP000030585">
    <property type="component" value="Unassembled WGS sequence"/>
</dbReference>
<proteinExistence type="predicted"/>
<dbReference type="AlphaFoldDB" id="A0AB34QAK6"/>
<dbReference type="EMBL" id="JSEY02000019">
    <property type="protein sequence ID" value="KGU54035.1"/>
    <property type="molecule type" value="Genomic_DNA"/>
</dbReference>
<sequence>MRRHGLPPVRQLKIFYPTAALPTSHERKCANLLSAWSVVHAATRTDCGIHRVHWRMIGQGDMHKIFSPGARQTLTNDSRQKSGAVQVGEHWTRVGPLLSTYRIDMRQHHRDPRPTFPFLRFRWRLARHRCTKIRITDRRRAQKKWPLYERPSDAGVNDT</sequence>
<protein>
    <submittedName>
        <fullName evidence="1">Uncharacterized protein</fullName>
    </submittedName>
</protein>